<evidence type="ECO:0000313" key="2">
    <source>
        <dbReference type="EMBL" id="GAU93814.1"/>
    </source>
</evidence>
<gene>
    <name evidence="2" type="primary">RvY_05696-1</name>
    <name evidence="2" type="synonym">RvY_05696.1</name>
    <name evidence="2" type="ORF">RvY_05696</name>
</gene>
<feature type="compositionally biased region" description="Basic residues" evidence="1">
    <location>
        <begin position="1"/>
        <end position="10"/>
    </location>
</feature>
<dbReference type="Proteomes" id="UP000186922">
    <property type="component" value="Unassembled WGS sequence"/>
</dbReference>
<name>A0A1D1UVW7_RAMVA</name>
<organism evidence="2 3">
    <name type="scientific">Ramazzottius varieornatus</name>
    <name type="common">Water bear</name>
    <name type="synonym">Tardigrade</name>
    <dbReference type="NCBI Taxonomy" id="947166"/>
    <lineage>
        <taxon>Eukaryota</taxon>
        <taxon>Metazoa</taxon>
        <taxon>Ecdysozoa</taxon>
        <taxon>Tardigrada</taxon>
        <taxon>Eutardigrada</taxon>
        <taxon>Parachela</taxon>
        <taxon>Hypsibioidea</taxon>
        <taxon>Ramazzottiidae</taxon>
        <taxon>Ramazzottius</taxon>
    </lineage>
</organism>
<feature type="region of interest" description="Disordered" evidence="1">
    <location>
        <begin position="1"/>
        <end position="28"/>
    </location>
</feature>
<dbReference type="EMBL" id="BDGG01000002">
    <property type="protein sequence ID" value="GAU93814.1"/>
    <property type="molecule type" value="Genomic_DNA"/>
</dbReference>
<reference evidence="2 3" key="1">
    <citation type="journal article" date="2016" name="Nat. Commun.">
        <title>Extremotolerant tardigrade genome and improved radiotolerance of human cultured cells by tardigrade-unique protein.</title>
        <authorList>
            <person name="Hashimoto T."/>
            <person name="Horikawa D.D."/>
            <person name="Saito Y."/>
            <person name="Kuwahara H."/>
            <person name="Kozuka-Hata H."/>
            <person name="Shin-I T."/>
            <person name="Minakuchi Y."/>
            <person name="Ohishi K."/>
            <person name="Motoyama A."/>
            <person name="Aizu T."/>
            <person name="Enomoto A."/>
            <person name="Kondo K."/>
            <person name="Tanaka S."/>
            <person name="Hara Y."/>
            <person name="Koshikawa S."/>
            <person name="Sagara H."/>
            <person name="Miura T."/>
            <person name="Yokobori S."/>
            <person name="Miyagawa K."/>
            <person name="Suzuki Y."/>
            <person name="Kubo T."/>
            <person name="Oyama M."/>
            <person name="Kohara Y."/>
            <person name="Fujiyama A."/>
            <person name="Arakawa K."/>
            <person name="Katayama T."/>
            <person name="Toyoda A."/>
            <person name="Kunieda T."/>
        </authorList>
    </citation>
    <scope>NUCLEOTIDE SEQUENCE [LARGE SCALE GENOMIC DNA]</scope>
    <source>
        <strain evidence="2 3">YOKOZUNA-1</strain>
    </source>
</reference>
<keyword evidence="3" id="KW-1185">Reference proteome</keyword>
<evidence type="ECO:0000256" key="1">
    <source>
        <dbReference type="SAM" id="MobiDB-lite"/>
    </source>
</evidence>
<evidence type="ECO:0000313" key="3">
    <source>
        <dbReference type="Proteomes" id="UP000186922"/>
    </source>
</evidence>
<accession>A0A1D1UVW7</accession>
<dbReference type="AlphaFoldDB" id="A0A1D1UVW7"/>
<protein>
    <submittedName>
        <fullName evidence="2">Uncharacterized protein</fullName>
    </submittedName>
</protein>
<sequence length="140" mass="15939">MVKNQNKGKRKADTQKMGKKPSTSTSPIGSIDILRELRSSTVTIRYHFSLCSAVTLNLDQYVTEADEFKPIDKAVMQCTIDVNDPLEDDEEAAKTVEAFEKSRACFETTSDIHSRHEFQFIEYCNTRADTSYGSEANWRE</sequence>
<comment type="caution">
    <text evidence="2">The sequence shown here is derived from an EMBL/GenBank/DDBJ whole genome shotgun (WGS) entry which is preliminary data.</text>
</comment>
<proteinExistence type="predicted"/>